<dbReference type="InterPro" id="IPR027417">
    <property type="entry name" value="P-loop_NTPase"/>
</dbReference>
<name>A0A1F4XGS4_9BACT</name>
<dbReference type="STRING" id="1797243.A2943_02710"/>
<proteinExistence type="predicted"/>
<protein>
    <recommendedName>
        <fullName evidence="3">Shikimate kinase</fullName>
    </recommendedName>
</protein>
<organism evidence="1 2">
    <name type="scientific">Candidatus Adlerbacteria bacterium RIFCSPLOWO2_01_FULL_51_16</name>
    <dbReference type="NCBI Taxonomy" id="1797243"/>
    <lineage>
        <taxon>Bacteria</taxon>
        <taxon>Candidatus Adleribacteriota</taxon>
    </lineage>
</organism>
<sequence length="218" mass="25476">MQSEQLKPEEFDAHIASGTFRLAFIGMSNAGKSYRSKTLHKEKDFLWYQVDEEIWKALGFDTIAEISSWIGYPTDEGYAERERQYLELENKFTERASMRTGGKNFVFDTTGSVVHLEPKTQHILKENCLVVHLDVGESAIEHMTEKFFLHPKPIAWCGYFSMQPAESKEEALRRCYPELLLERLKRYREFSHMTIRAKEVYDKSGEETLAIIRNHLVQ</sequence>
<evidence type="ECO:0000313" key="1">
    <source>
        <dbReference type="EMBL" id="OGC80766.1"/>
    </source>
</evidence>
<dbReference type="AlphaFoldDB" id="A0A1F4XGS4"/>
<dbReference type="SUPFAM" id="SSF52540">
    <property type="entry name" value="P-loop containing nucleoside triphosphate hydrolases"/>
    <property type="match status" value="1"/>
</dbReference>
<comment type="caution">
    <text evidence="1">The sequence shown here is derived from an EMBL/GenBank/DDBJ whole genome shotgun (WGS) entry which is preliminary data.</text>
</comment>
<gene>
    <name evidence="1" type="ORF">A2943_02710</name>
</gene>
<evidence type="ECO:0000313" key="2">
    <source>
        <dbReference type="Proteomes" id="UP000176185"/>
    </source>
</evidence>
<dbReference type="Gene3D" id="3.40.50.300">
    <property type="entry name" value="P-loop containing nucleotide triphosphate hydrolases"/>
    <property type="match status" value="1"/>
</dbReference>
<evidence type="ECO:0008006" key="3">
    <source>
        <dbReference type="Google" id="ProtNLM"/>
    </source>
</evidence>
<dbReference type="Proteomes" id="UP000176185">
    <property type="component" value="Unassembled WGS sequence"/>
</dbReference>
<accession>A0A1F4XGS4</accession>
<dbReference type="EMBL" id="MEWX01000014">
    <property type="protein sequence ID" value="OGC80766.1"/>
    <property type="molecule type" value="Genomic_DNA"/>
</dbReference>
<reference evidence="1 2" key="1">
    <citation type="journal article" date="2016" name="Nat. Commun.">
        <title>Thousands of microbial genomes shed light on interconnected biogeochemical processes in an aquifer system.</title>
        <authorList>
            <person name="Anantharaman K."/>
            <person name="Brown C.T."/>
            <person name="Hug L.A."/>
            <person name="Sharon I."/>
            <person name="Castelle C.J."/>
            <person name="Probst A.J."/>
            <person name="Thomas B.C."/>
            <person name="Singh A."/>
            <person name="Wilkins M.J."/>
            <person name="Karaoz U."/>
            <person name="Brodie E.L."/>
            <person name="Williams K.H."/>
            <person name="Hubbard S.S."/>
            <person name="Banfield J.F."/>
        </authorList>
    </citation>
    <scope>NUCLEOTIDE SEQUENCE [LARGE SCALE GENOMIC DNA]</scope>
</reference>